<evidence type="ECO:0000313" key="2">
    <source>
        <dbReference type="Proteomes" id="UP001153050"/>
    </source>
</evidence>
<dbReference type="InterPro" id="IPR006748">
    <property type="entry name" value="NH2Glyco/OHUrea_AB-resist_kin"/>
</dbReference>
<protein>
    <submittedName>
        <fullName evidence="1">Streptomycin 6-kinase</fullName>
        <ecNumber evidence="1">2.7.1.72</ecNumber>
    </submittedName>
</protein>
<dbReference type="GO" id="GO:0050300">
    <property type="term" value="F:aminoglycoside 6-kinase activity"/>
    <property type="evidence" value="ECO:0007669"/>
    <property type="project" value="UniProtKB-EC"/>
</dbReference>
<name>A0ABN8KHC1_9HYPH</name>
<proteinExistence type="predicted"/>
<dbReference type="EMBL" id="CAKXZT010000195">
    <property type="protein sequence ID" value="CAH2409672.1"/>
    <property type="molecule type" value="Genomic_DNA"/>
</dbReference>
<sequence>MDAPAFPSRWKVDAPELIAETFSSRIWKVVREDRSPAIVKALKAFDDVEDELRGAHFLAWRRGEGAVRLLGRDGHCMLLEYAGETLLSQVLAEQGDNAATAIAAEVMARLFSPSDHPAPPDLQPLRVRFSSLCSTRRGSIATPAKRASTSKRLRLRNGCWPIQSTCCRCMATCITTTSCWDRAAGWRSTRRAFSAIRASIRQTCSTTRSTATTFAVIPGGLPTWPRSSPRRSAKRRQPFWIMPSPMAACRRHGIMKTANAIEESRELSIATAIRAVRLSL</sequence>
<keyword evidence="2" id="KW-1185">Reference proteome</keyword>
<gene>
    <name evidence="1" type="ORF">MES5069_940017</name>
</gene>
<dbReference type="SUPFAM" id="SSF56112">
    <property type="entry name" value="Protein kinase-like (PK-like)"/>
    <property type="match status" value="1"/>
</dbReference>
<organism evidence="1 2">
    <name type="scientific">Mesorhizobium escarrei</name>
    <dbReference type="NCBI Taxonomy" id="666018"/>
    <lineage>
        <taxon>Bacteria</taxon>
        <taxon>Pseudomonadati</taxon>
        <taxon>Pseudomonadota</taxon>
        <taxon>Alphaproteobacteria</taxon>
        <taxon>Hyphomicrobiales</taxon>
        <taxon>Phyllobacteriaceae</taxon>
        <taxon>Mesorhizobium</taxon>
    </lineage>
</organism>
<dbReference type="Proteomes" id="UP001153050">
    <property type="component" value="Unassembled WGS sequence"/>
</dbReference>
<dbReference type="Pfam" id="PF04655">
    <property type="entry name" value="APH_6_hur"/>
    <property type="match status" value="1"/>
</dbReference>
<evidence type="ECO:0000313" key="1">
    <source>
        <dbReference type="EMBL" id="CAH2409672.1"/>
    </source>
</evidence>
<reference evidence="1 2" key="1">
    <citation type="submission" date="2022-03" db="EMBL/GenBank/DDBJ databases">
        <authorList>
            <person name="Brunel B."/>
        </authorList>
    </citation>
    <scope>NUCLEOTIDE SEQUENCE [LARGE SCALE GENOMIC DNA]</scope>
    <source>
        <strain evidence="1">STM5069sample</strain>
    </source>
</reference>
<accession>A0ABN8KHC1</accession>
<comment type="caution">
    <text evidence="1">The sequence shown here is derived from an EMBL/GenBank/DDBJ whole genome shotgun (WGS) entry which is preliminary data.</text>
</comment>
<keyword evidence="1" id="KW-0808">Transferase</keyword>
<dbReference type="InterPro" id="IPR011009">
    <property type="entry name" value="Kinase-like_dom_sf"/>
</dbReference>
<dbReference type="EC" id="2.7.1.72" evidence="1"/>